<dbReference type="EMBL" id="DROK01000082">
    <property type="protein sequence ID" value="HHI96766.1"/>
    <property type="molecule type" value="Genomic_DNA"/>
</dbReference>
<dbReference type="Proteomes" id="UP000886101">
    <property type="component" value="Unassembled WGS sequence"/>
</dbReference>
<proteinExistence type="predicted"/>
<gene>
    <name evidence="1" type="ORF">ENJ96_02845</name>
</gene>
<sequence length="176" mass="20499">MSHPQRPKPAQLFFSVFAGREDFIEEAIKALETCLGPCDFQSPLLPFDQTNYYEPEFGPDLKRKFVFFKDLIPQAKIVPVKHLAYKIERRLSHAGKRLVNIDPGYLLLERLVLVTFKNFSHRIYLGDGVYAEVTLLYQKGAFRPLPWTYPDYASPEALAIFLKARERYREKLKNVT</sequence>
<evidence type="ECO:0000313" key="1">
    <source>
        <dbReference type="EMBL" id="HHI96766.1"/>
    </source>
</evidence>
<accession>A0A7V5U2B2</accession>
<name>A0A7V5U2B2_9BACT</name>
<dbReference type="Pfam" id="PF14385">
    <property type="entry name" value="DUF4416"/>
    <property type="match status" value="1"/>
</dbReference>
<protein>
    <submittedName>
        <fullName evidence="1">DUF4416 family protein</fullName>
    </submittedName>
</protein>
<organism evidence="1">
    <name type="scientific">Thermodesulfatator atlanticus</name>
    <dbReference type="NCBI Taxonomy" id="501497"/>
    <lineage>
        <taxon>Bacteria</taxon>
        <taxon>Pseudomonadati</taxon>
        <taxon>Thermodesulfobacteriota</taxon>
        <taxon>Thermodesulfobacteria</taxon>
        <taxon>Thermodesulfobacteriales</taxon>
        <taxon>Thermodesulfatatoraceae</taxon>
        <taxon>Thermodesulfatator</taxon>
    </lineage>
</organism>
<dbReference type="AlphaFoldDB" id="A0A7V5U2B2"/>
<reference evidence="1" key="1">
    <citation type="journal article" date="2020" name="mSystems">
        <title>Genome- and Community-Level Interaction Insights into Carbon Utilization and Element Cycling Functions of Hydrothermarchaeota in Hydrothermal Sediment.</title>
        <authorList>
            <person name="Zhou Z."/>
            <person name="Liu Y."/>
            <person name="Xu W."/>
            <person name="Pan J."/>
            <person name="Luo Z.H."/>
            <person name="Li M."/>
        </authorList>
    </citation>
    <scope>NUCLEOTIDE SEQUENCE [LARGE SCALE GENOMIC DNA]</scope>
    <source>
        <strain evidence="1">HyVt-533</strain>
    </source>
</reference>
<comment type="caution">
    <text evidence="1">The sequence shown here is derived from an EMBL/GenBank/DDBJ whole genome shotgun (WGS) entry which is preliminary data.</text>
</comment>
<dbReference type="InterPro" id="IPR025529">
    <property type="entry name" value="DUF4416"/>
</dbReference>